<feature type="domain" description="Histidine kinase" evidence="6">
    <location>
        <begin position="436"/>
        <end position="664"/>
    </location>
</feature>
<dbReference type="EMBL" id="PYAS01000001">
    <property type="protein sequence ID" value="PSL33725.1"/>
    <property type="molecule type" value="Genomic_DNA"/>
</dbReference>
<dbReference type="InterPro" id="IPR035965">
    <property type="entry name" value="PAS-like_dom_sf"/>
</dbReference>
<dbReference type="PANTHER" id="PTHR43304:SF1">
    <property type="entry name" value="PAC DOMAIN-CONTAINING PROTEIN"/>
    <property type="match status" value="1"/>
</dbReference>
<evidence type="ECO:0000256" key="3">
    <source>
        <dbReference type="ARBA" id="ARBA00022553"/>
    </source>
</evidence>
<dbReference type="InterPro" id="IPR036097">
    <property type="entry name" value="HisK_dim/P_sf"/>
</dbReference>
<dbReference type="InterPro" id="IPR036890">
    <property type="entry name" value="HATPase_C_sf"/>
</dbReference>
<keyword evidence="10" id="KW-1185">Reference proteome</keyword>
<evidence type="ECO:0000313" key="10">
    <source>
        <dbReference type="Proteomes" id="UP000241964"/>
    </source>
</evidence>
<dbReference type="InterPro" id="IPR013655">
    <property type="entry name" value="PAS_fold_3"/>
</dbReference>
<dbReference type="CDD" id="cd00082">
    <property type="entry name" value="HisKA"/>
    <property type="match status" value="1"/>
</dbReference>
<dbReference type="CDD" id="cd00130">
    <property type="entry name" value="PAS"/>
    <property type="match status" value="2"/>
</dbReference>
<keyword evidence="5" id="KW-0418">Kinase</keyword>
<dbReference type="InterPro" id="IPR052162">
    <property type="entry name" value="Sensor_kinase/Photoreceptor"/>
</dbReference>
<dbReference type="SUPFAM" id="SSF47384">
    <property type="entry name" value="Homodimeric domain of signal transducing histidine kinase"/>
    <property type="match status" value="1"/>
</dbReference>
<dbReference type="GO" id="GO:0000155">
    <property type="term" value="F:phosphorelay sensor kinase activity"/>
    <property type="evidence" value="ECO:0007669"/>
    <property type="project" value="InterPro"/>
</dbReference>
<evidence type="ECO:0000259" key="8">
    <source>
        <dbReference type="PROSITE" id="PS50113"/>
    </source>
</evidence>
<dbReference type="SUPFAM" id="SSF55785">
    <property type="entry name" value="PYP-like sensor domain (PAS domain)"/>
    <property type="match status" value="3"/>
</dbReference>
<dbReference type="PROSITE" id="PS50113">
    <property type="entry name" value="PAC"/>
    <property type="match status" value="3"/>
</dbReference>
<dbReference type="Gene3D" id="3.30.450.20">
    <property type="entry name" value="PAS domain"/>
    <property type="match status" value="3"/>
</dbReference>
<dbReference type="Gene3D" id="2.10.70.100">
    <property type="match status" value="2"/>
</dbReference>
<dbReference type="InterPro" id="IPR000014">
    <property type="entry name" value="PAS"/>
</dbReference>
<dbReference type="Pfam" id="PF08448">
    <property type="entry name" value="PAS_4"/>
    <property type="match status" value="1"/>
</dbReference>
<protein>
    <recommendedName>
        <fullName evidence="2">histidine kinase</fullName>
        <ecNumber evidence="2">2.7.13.3</ecNumber>
    </recommendedName>
</protein>
<dbReference type="InterPro" id="IPR000700">
    <property type="entry name" value="PAS-assoc_C"/>
</dbReference>
<dbReference type="Gene3D" id="1.10.287.130">
    <property type="match status" value="1"/>
</dbReference>
<dbReference type="FunFam" id="3.30.565.10:FF:000006">
    <property type="entry name" value="Sensor histidine kinase WalK"/>
    <property type="match status" value="1"/>
</dbReference>
<organism evidence="9 10">
    <name type="scientific">Dyadobacter jiangsuensis</name>
    <dbReference type="NCBI Taxonomy" id="1591085"/>
    <lineage>
        <taxon>Bacteria</taxon>
        <taxon>Pseudomonadati</taxon>
        <taxon>Bacteroidota</taxon>
        <taxon>Cytophagia</taxon>
        <taxon>Cytophagales</taxon>
        <taxon>Spirosomataceae</taxon>
        <taxon>Dyadobacter</taxon>
    </lineage>
</organism>
<evidence type="ECO:0000259" key="6">
    <source>
        <dbReference type="PROSITE" id="PS50109"/>
    </source>
</evidence>
<sequence length="666" mass="75295">MNSGTPLSWHNNLPEKLDIDFALQVSRLGVWELDPKTYNVRWDDRCRELFGMTKDNSLSYEKALQYIHPEDVDRIRQAVSLAIEPGSDRLYDETYRTIGADDGKLRWVRFYGRTYLSAEGDVYRFAGVAHEVTEQKTAEQREDAVRDRAERQKRILETISASTPDLMYVFDLNYRFTYANQALLSMWGTSWEDSIGKSLLEIGYEPWHAQMHEREIDQVIATKKSIRGEVSFPHATLGRRIYDYVFSPVLNEEGEVEAVAGTTRDVTDLITARKSLEENEAALSTAIEVAELGTWKIDILNQVAVFSQRVADWLGLDTATVHLDTFLACIQEGDRERIRASFSGAEKLPAGKHYDETYTVINAKDGHRRIVHAMGRVYFDSDGQAVKLEGSAQDITAERALTLLLEQQVQQRTYELERANESLLRSNDNLQNFAYVASHDLQEPLRKIQQFGNLLTARQTTFSETELTYIERMRSAASRMSTLINDLLTFASISTPELVTETVDLNAVMETVLNTLEMSIAESKARIEVAYLPQVTGNASQLVQLFQNLVGNAVKFRRASVDCEIRITVQTVESPQLTAFNTRTQDCAFYHQIDVTDNGIGFDEIYLGRIFQVFQRLHGKSEFPGTGIGLAICQRVVANHGGAISARSRLDEGSTFSVFFPAWGCS</sequence>
<dbReference type="Pfam" id="PF02518">
    <property type="entry name" value="HATPase_c"/>
    <property type="match status" value="1"/>
</dbReference>
<dbReference type="PROSITE" id="PS50112">
    <property type="entry name" value="PAS"/>
    <property type="match status" value="2"/>
</dbReference>
<keyword evidence="3" id="KW-0597">Phosphoprotein</keyword>
<feature type="domain" description="PAC" evidence="8">
    <location>
        <begin position="91"/>
        <end position="144"/>
    </location>
</feature>
<dbReference type="SMART" id="SM00086">
    <property type="entry name" value="PAC"/>
    <property type="match status" value="3"/>
</dbReference>
<dbReference type="Proteomes" id="UP000241964">
    <property type="component" value="Unassembled WGS sequence"/>
</dbReference>
<feature type="domain" description="PAC" evidence="8">
    <location>
        <begin position="226"/>
        <end position="278"/>
    </location>
</feature>
<dbReference type="SMART" id="SM00388">
    <property type="entry name" value="HisKA"/>
    <property type="match status" value="1"/>
</dbReference>
<evidence type="ECO:0000256" key="5">
    <source>
        <dbReference type="ARBA" id="ARBA00022777"/>
    </source>
</evidence>
<evidence type="ECO:0000313" key="9">
    <source>
        <dbReference type="EMBL" id="PSL33725.1"/>
    </source>
</evidence>
<comment type="caution">
    <text evidence="9">The sequence shown here is derived from an EMBL/GenBank/DDBJ whole genome shotgun (WGS) entry which is preliminary data.</text>
</comment>
<dbReference type="SMART" id="SM00387">
    <property type="entry name" value="HATPase_c"/>
    <property type="match status" value="1"/>
</dbReference>
<dbReference type="InterPro" id="IPR005467">
    <property type="entry name" value="His_kinase_dom"/>
</dbReference>
<reference evidence="9 10" key="1">
    <citation type="submission" date="2018-03" db="EMBL/GenBank/DDBJ databases">
        <title>Genomic Encyclopedia of Archaeal and Bacterial Type Strains, Phase II (KMG-II): from individual species to whole genera.</title>
        <authorList>
            <person name="Goeker M."/>
        </authorList>
    </citation>
    <scope>NUCLEOTIDE SEQUENCE [LARGE SCALE GENOMIC DNA]</scope>
    <source>
        <strain evidence="9 10">DSM 29057</strain>
    </source>
</reference>
<dbReference type="PROSITE" id="PS50109">
    <property type="entry name" value="HIS_KIN"/>
    <property type="match status" value="1"/>
</dbReference>
<dbReference type="AlphaFoldDB" id="A0A2P8GID3"/>
<accession>A0A2P8GID3</accession>
<dbReference type="SUPFAM" id="SSF55874">
    <property type="entry name" value="ATPase domain of HSP90 chaperone/DNA topoisomerase II/histidine kinase"/>
    <property type="match status" value="1"/>
</dbReference>
<evidence type="ECO:0000259" key="7">
    <source>
        <dbReference type="PROSITE" id="PS50112"/>
    </source>
</evidence>
<dbReference type="InterPro" id="IPR001610">
    <property type="entry name" value="PAC"/>
</dbReference>
<evidence type="ECO:0000256" key="2">
    <source>
        <dbReference type="ARBA" id="ARBA00012438"/>
    </source>
</evidence>
<evidence type="ECO:0000256" key="1">
    <source>
        <dbReference type="ARBA" id="ARBA00000085"/>
    </source>
</evidence>
<feature type="domain" description="PAC" evidence="8">
    <location>
        <begin position="354"/>
        <end position="407"/>
    </location>
</feature>
<gene>
    <name evidence="9" type="ORF">CLV60_10194</name>
</gene>
<dbReference type="InterPro" id="IPR004358">
    <property type="entry name" value="Sig_transdc_His_kin-like_C"/>
</dbReference>
<dbReference type="SMART" id="SM00091">
    <property type="entry name" value="PAS"/>
    <property type="match status" value="3"/>
</dbReference>
<dbReference type="Pfam" id="PF08447">
    <property type="entry name" value="PAS_3"/>
    <property type="match status" value="2"/>
</dbReference>
<dbReference type="InterPro" id="IPR003661">
    <property type="entry name" value="HisK_dim/P_dom"/>
</dbReference>
<dbReference type="InterPro" id="IPR013656">
    <property type="entry name" value="PAS_4"/>
</dbReference>
<proteinExistence type="predicted"/>
<dbReference type="Pfam" id="PF00512">
    <property type="entry name" value="HisKA"/>
    <property type="match status" value="1"/>
</dbReference>
<comment type="catalytic activity">
    <reaction evidence="1">
        <text>ATP + protein L-histidine = ADP + protein N-phospho-L-histidine.</text>
        <dbReference type="EC" id="2.7.13.3"/>
    </reaction>
</comment>
<dbReference type="OrthoDB" id="9766459at2"/>
<dbReference type="EC" id="2.7.13.3" evidence="2"/>
<dbReference type="InterPro" id="IPR003594">
    <property type="entry name" value="HATPase_dom"/>
</dbReference>
<dbReference type="NCBIfam" id="TIGR00229">
    <property type="entry name" value="sensory_box"/>
    <property type="match status" value="3"/>
</dbReference>
<feature type="domain" description="PAS" evidence="7">
    <location>
        <begin position="15"/>
        <end position="86"/>
    </location>
</feature>
<feature type="domain" description="PAS" evidence="7">
    <location>
        <begin position="148"/>
        <end position="223"/>
    </location>
</feature>
<keyword evidence="4" id="KW-0808">Transferase</keyword>
<name>A0A2P8GID3_9BACT</name>
<dbReference type="PRINTS" id="PR00344">
    <property type="entry name" value="BCTRLSENSOR"/>
</dbReference>
<dbReference type="Gene3D" id="3.30.565.10">
    <property type="entry name" value="Histidine kinase-like ATPase, C-terminal domain"/>
    <property type="match status" value="1"/>
</dbReference>
<dbReference type="RefSeq" id="WP_106593424.1">
    <property type="nucleotide sequence ID" value="NZ_PYAS01000001.1"/>
</dbReference>
<evidence type="ECO:0000256" key="4">
    <source>
        <dbReference type="ARBA" id="ARBA00022679"/>
    </source>
</evidence>
<dbReference type="PANTHER" id="PTHR43304">
    <property type="entry name" value="PHYTOCHROME-LIKE PROTEIN CPH1"/>
    <property type="match status" value="1"/>
</dbReference>